<dbReference type="Proteomes" id="UP000032266">
    <property type="component" value="Chromosome"/>
</dbReference>
<sequence>MLLWIYENCLFNLTMNDSHRDVGRHRRPTALMNQINMTITLTISTR</sequence>
<gene>
    <name evidence="1" type="ORF">YC6258_05625</name>
</gene>
<name>A0A0C5VWG3_9GAMM</name>
<dbReference type="HOGENOM" id="CLU_3184306_0_0_6"/>
<evidence type="ECO:0000313" key="1">
    <source>
        <dbReference type="EMBL" id="AJQ97653.1"/>
    </source>
</evidence>
<keyword evidence="2" id="KW-1185">Reference proteome</keyword>
<dbReference type="AlphaFoldDB" id="A0A0C5VWG3"/>
<evidence type="ECO:0000313" key="2">
    <source>
        <dbReference type="Proteomes" id="UP000032266"/>
    </source>
</evidence>
<dbReference type="EMBL" id="CP007142">
    <property type="protein sequence ID" value="AJQ97653.1"/>
    <property type="molecule type" value="Genomic_DNA"/>
</dbReference>
<organism evidence="1 2">
    <name type="scientific">Gynuella sunshinyii YC6258</name>
    <dbReference type="NCBI Taxonomy" id="1445510"/>
    <lineage>
        <taxon>Bacteria</taxon>
        <taxon>Pseudomonadati</taxon>
        <taxon>Pseudomonadota</taxon>
        <taxon>Gammaproteobacteria</taxon>
        <taxon>Oceanospirillales</taxon>
        <taxon>Saccharospirillaceae</taxon>
        <taxon>Gynuella</taxon>
    </lineage>
</organism>
<protein>
    <submittedName>
        <fullName evidence="1">Uncharacterized protein</fullName>
    </submittedName>
</protein>
<proteinExistence type="predicted"/>
<reference evidence="1 2" key="1">
    <citation type="submission" date="2014-01" db="EMBL/GenBank/DDBJ databases">
        <title>Full genme sequencing of cellulolytic bacterium Gynuella sunshinyii YC6258T gen. nov., sp. nov.</title>
        <authorList>
            <person name="Khan H."/>
            <person name="Chung E.J."/>
            <person name="Chung Y.R."/>
        </authorList>
    </citation>
    <scope>NUCLEOTIDE SEQUENCE [LARGE SCALE GENOMIC DNA]</scope>
    <source>
        <strain evidence="1 2">YC6258</strain>
    </source>
</reference>
<dbReference type="KEGG" id="gsn:YC6258_05625"/>
<accession>A0A0C5VWG3</accession>